<dbReference type="RefSeq" id="WP_176225674.1">
    <property type="nucleotide sequence ID" value="NZ_FXAO01000009.1"/>
</dbReference>
<dbReference type="EMBL" id="FXAO01000009">
    <property type="protein sequence ID" value="SMG48307.1"/>
    <property type="molecule type" value="Genomic_DNA"/>
</dbReference>
<proteinExistence type="predicted"/>
<organism evidence="1 2">
    <name type="scientific">Arenibacter troitsensis</name>
    <dbReference type="NCBI Taxonomy" id="188872"/>
    <lineage>
        <taxon>Bacteria</taxon>
        <taxon>Pseudomonadati</taxon>
        <taxon>Bacteroidota</taxon>
        <taxon>Flavobacteriia</taxon>
        <taxon>Flavobacteriales</taxon>
        <taxon>Flavobacteriaceae</taxon>
        <taxon>Arenibacter</taxon>
    </lineage>
</organism>
<dbReference type="STRING" id="188872.SAMN03080602_03735"/>
<gene>
    <name evidence="1" type="ORF">SAMN03080602_03735</name>
</gene>
<protein>
    <submittedName>
        <fullName evidence="1">RNA polymerase sigma-70 factor, ECF subfamily</fullName>
    </submittedName>
</protein>
<keyword evidence="2" id="KW-1185">Reference proteome</keyword>
<dbReference type="Proteomes" id="UP000193420">
    <property type="component" value="Unassembled WGS sequence"/>
</dbReference>
<dbReference type="AlphaFoldDB" id="A0A1X7L3W2"/>
<evidence type="ECO:0000313" key="2">
    <source>
        <dbReference type="Proteomes" id="UP000193420"/>
    </source>
</evidence>
<evidence type="ECO:0000313" key="1">
    <source>
        <dbReference type="EMBL" id="SMG48307.1"/>
    </source>
</evidence>
<sequence>MKAEINTIWIDLNEELYQFILSKVKDEQTSKDIRQEVFLKLKPKSIN</sequence>
<reference evidence="2" key="1">
    <citation type="submission" date="2017-04" db="EMBL/GenBank/DDBJ databases">
        <authorList>
            <person name="Varghese N."/>
            <person name="Submissions S."/>
        </authorList>
    </citation>
    <scope>NUCLEOTIDE SEQUENCE [LARGE SCALE GENOMIC DNA]</scope>
    <source>
        <strain evidence="2">DSM 19835</strain>
    </source>
</reference>
<accession>A0A1X7L3W2</accession>
<name>A0A1X7L3W2_9FLAO</name>